<dbReference type="CDD" id="cd06171">
    <property type="entry name" value="Sigma70_r4"/>
    <property type="match status" value="1"/>
</dbReference>
<dbReference type="SUPFAM" id="SSF88659">
    <property type="entry name" value="Sigma3 and sigma4 domains of RNA polymerase sigma factors"/>
    <property type="match status" value="2"/>
</dbReference>
<dbReference type="STRING" id="697329.Rumal_1657"/>
<dbReference type="KEGG" id="ral:Rumal_1657"/>
<keyword evidence="3 7" id="KW-0805">Transcription regulation</keyword>
<comment type="similarity">
    <text evidence="1 7">Belongs to the sigma-70 factor family.</text>
</comment>
<dbReference type="eggNOG" id="COG1191">
    <property type="taxonomic scope" value="Bacteria"/>
</dbReference>
<dbReference type="InterPro" id="IPR013324">
    <property type="entry name" value="RNA_pol_sigma_r3/r4-like"/>
</dbReference>
<dbReference type="RefSeq" id="WP_013498322.1">
    <property type="nucleotide sequence ID" value="NC_014833.1"/>
</dbReference>
<dbReference type="NCBIfam" id="TIGR02937">
    <property type="entry name" value="sigma70-ECF"/>
    <property type="match status" value="1"/>
</dbReference>
<dbReference type="SUPFAM" id="SSF88946">
    <property type="entry name" value="Sigma2 domain of RNA polymerase sigma factors"/>
    <property type="match status" value="1"/>
</dbReference>
<dbReference type="GO" id="GO:0006352">
    <property type="term" value="P:DNA-templated transcription initiation"/>
    <property type="evidence" value="ECO:0007669"/>
    <property type="project" value="InterPro"/>
</dbReference>
<reference evidence="9 10" key="1">
    <citation type="journal article" date="2011" name="J. Bacteriol.">
        <title>Complete genome of the cellulolytic ruminal bacterium Ruminococcus albus 7.</title>
        <authorList>
            <person name="Suen G."/>
            <person name="Stevenson D.M."/>
            <person name="Bruce D.C."/>
            <person name="Chertkov O."/>
            <person name="Copeland A."/>
            <person name="Cheng J.F."/>
            <person name="Detter C."/>
            <person name="Detter J.C."/>
            <person name="Goodwin L.A."/>
            <person name="Han C.S."/>
            <person name="Hauser L.J."/>
            <person name="Ivanova N.N."/>
            <person name="Kyrpides N.C."/>
            <person name="Land M.L."/>
            <person name="Lapidus A."/>
            <person name="Lucas S."/>
            <person name="Ovchinnikova G."/>
            <person name="Pitluck S."/>
            <person name="Tapia R."/>
            <person name="Woyke T."/>
            <person name="Boyum J."/>
            <person name="Mead D."/>
            <person name="Weimer P.J."/>
        </authorList>
    </citation>
    <scope>NUCLEOTIDE SEQUENCE [LARGE SCALE GENOMIC DNA]</scope>
    <source>
        <strain evidence="10">ATCC 27210 / DSM 20455 / JCM 14654 / NCDO 2250 / 7</strain>
    </source>
</reference>
<dbReference type="InterPro" id="IPR001387">
    <property type="entry name" value="Cro/C1-type_HTH"/>
</dbReference>
<keyword evidence="6 7" id="KW-0804">Transcription</keyword>
<dbReference type="InterPro" id="IPR007627">
    <property type="entry name" value="RNA_pol_sigma70_r2"/>
</dbReference>
<dbReference type="InterPro" id="IPR050239">
    <property type="entry name" value="Sigma-70_RNA_pol_init_factors"/>
</dbReference>
<evidence type="ECO:0000256" key="2">
    <source>
        <dbReference type="ARBA" id="ARBA00022969"/>
    </source>
</evidence>
<dbReference type="PRINTS" id="PR00046">
    <property type="entry name" value="SIGMA70FCT"/>
</dbReference>
<dbReference type="InterPro" id="IPR013325">
    <property type="entry name" value="RNA_pol_sigma_r2"/>
</dbReference>
<dbReference type="AlphaFoldDB" id="E6UI96"/>
<dbReference type="Proteomes" id="UP000006919">
    <property type="component" value="Chromosome"/>
</dbReference>
<dbReference type="PANTHER" id="PTHR30603">
    <property type="entry name" value="RNA POLYMERASE SIGMA FACTOR RPO"/>
    <property type="match status" value="1"/>
</dbReference>
<dbReference type="Pfam" id="PF04545">
    <property type="entry name" value="Sigma70_r4"/>
    <property type="match status" value="1"/>
</dbReference>
<accession>E6UI96</accession>
<evidence type="ECO:0000259" key="8">
    <source>
        <dbReference type="PROSITE" id="PS50943"/>
    </source>
</evidence>
<sequence length="256" mass="29096">MQYNKVEISGVNTGDLKILTESEKQELLKRSADGDKTAREKLIKGNLRLVLSVLQKYSGGKENPDDLFQVGVVGLIKAIDNFDVGLNVRFSTYAVPMILGEIKRYMRDFRPIRVSRSMRDLAYRVMQAKERFIAEKQREPSIDEIAEITNEKRADIVTALESVTDPVSIYEPVYTDGGDPLCIADQICDSTDDSSWLEELTMKEALKELRPREKNILFLRFFKGHTQVEVAHEIGISQAQVSRLEKNALNKIKSQL</sequence>
<dbReference type="PANTHER" id="PTHR30603:SF17">
    <property type="entry name" value="RNA POLYMERASE SIGMA-G FACTOR"/>
    <property type="match status" value="1"/>
</dbReference>
<dbReference type="InterPro" id="IPR036388">
    <property type="entry name" value="WH-like_DNA-bd_sf"/>
</dbReference>
<dbReference type="NCBIfam" id="TIGR02980">
    <property type="entry name" value="SigBFG"/>
    <property type="match status" value="1"/>
</dbReference>
<dbReference type="PROSITE" id="PS00716">
    <property type="entry name" value="SIGMA70_2"/>
    <property type="match status" value="1"/>
</dbReference>
<name>E6UI96_RUMA7</name>
<dbReference type="InterPro" id="IPR007630">
    <property type="entry name" value="RNA_pol_sigma70_r4"/>
</dbReference>
<dbReference type="InterPro" id="IPR014284">
    <property type="entry name" value="RNA_pol_sigma-70_dom"/>
</dbReference>
<dbReference type="PROSITE" id="PS50943">
    <property type="entry name" value="HTH_CROC1"/>
    <property type="match status" value="1"/>
</dbReference>
<evidence type="ECO:0000256" key="1">
    <source>
        <dbReference type="ARBA" id="ARBA00007788"/>
    </source>
</evidence>
<protein>
    <recommendedName>
        <fullName evidence="7">RNA polymerase sigma factor</fullName>
    </recommendedName>
</protein>
<gene>
    <name evidence="9" type="ordered locus">Rumal_1657</name>
</gene>
<dbReference type="InterPro" id="IPR000943">
    <property type="entry name" value="RNA_pol_sigma70"/>
</dbReference>
<dbReference type="InterPro" id="IPR014322">
    <property type="entry name" value="RNA_pol_sigma-B/F/G"/>
</dbReference>
<dbReference type="PROSITE" id="PS00715">
    <property type="entry name" value="SIGMA70_1"/>
    <property type="match status" value="1"/>
</dbReference>
<dbReference type="GO" id="GO:0016987">
    <property type="term" value="F:sigma factor activity"/>
    <property type="evidence" value="ECO:0007669"/>
    <property type="project" value="UniProtKB-KW"/>
</dbReference>
<keyword evidence="5 7" id="KW-0238">DNA-binding</keyword>
<evidence type="ECO:0000256" key="7">
    <source>
        <dbReference type="RuleBase" id="RU362124"/>
    </source>
</evidence>
<dbReference type="NCBIfam" id="NF006071">
    <property type="entry name" value="PRK08215.1"/>
    <property type="match status" value="1"/>
</dbReference>
<dbReference type="EMBL" id="CP002403">
    <property type="protein sequence ID" value="ADU22157.1"/>
    <property type="molecule type" value="Genomic_DNA"/>
</dbReference>
<organism evidence="9 10">
    <name type="scientific">Ruminococcus albus (strain ATCC 27210 / DSM 20455 / JCM 14654 / NCDO 2250 / 7)</name>
    <dbReference type="NCBI Taxonomy" id="697329"/>
    <lineage>
        <taxon>Bacteria</taxon>
        <taxon>Bacillati</taxon>
        <taxon>Bacillota</taxon>
        <taxon>Clostridia</taxon>
        <taxon>Eubacteriales</taxon>
        <taxon>Oscillospiraceae</taxon>
        <taxon>Ruminococcus</taxon>
    </lineage>
</organism>
<evidence type="ECO:0000256" key="4">
    <source>
        <dbReference type="ARBA" id="ARBA00023082"/>
    </source>
</evidence>
<evidence type="ECO:0000313" key="10">
    <source>
        <dbReference type="Proteomes" id="UP000006919"/>
    </source>
</evidence>
<dbReference type="Pfam" id="PF04542">
    <property type="entry name" value="Sigma70_r2"/>
    <property type="match status" value="1"/>
</dbReference>
<dbReference type="GO" id="GO:0030435">
    <property type="term" value="P:sporulation resulting in formation of a cellular spore"/>
    <property type="evidence" value="ECO:0007669"/>
    <property type="project" value="UniProtKB-KW"/>
</dbReference>
<proteinExistence type="inferred from homology"/>
<dbReference type="OrthoDB" id="9809557at2"/>
<evidence type="ECO:0000256" key="5">
    <source>
        <dbReference type="ARBA" id="ARBA00023125"/>
    </source>
</evidence>
<dbReference type="Gene3D" id="1.10.10.10">
    <property type="entry name" value="Winged helix-like DNA-binding domain superfamily/Winged helix DNA-binding domain"/>
    <property type="match status" value="2"/>
</dbReference>
<dbReference type="GO" id="GO:0003677">
    <property type="term" value="F:DNA binding"/>
    <property type="evidence" value="ECO:0007669"/>
    <property type="project" value="UniProtKB-KW"/>
</dbReference>
<keyword evidence="4 7" id="KW-0731">Sigma factor</keyword>
<feature type="domain" description="HTH cro/C1-type" evidence="8">
    <location>
        <begin position="226"/>
        <end position="247"/>
    </location>
</feature>
<evidence type="ECO:0000313" key="9">
    <source>
        <dbReference type="EMBL" id="ADU22157.1"/>
    </source>
</evidence>
<evidence type="ECO:0000256" key="6">
    <source>
        <dbReference type="ARBA" id="ARBA00023163"/>
    </source>
</evidence>
<comment type="function">
    <text evidence="7">Sigma factors are initiation factors that promote the attachment of RNA polymerase to specific initiation sites and are then released.</text>
</comment>
<keyword evidence="2" id="KW-0749">Sporulation</keyword>
<dbReference type="HOGENOM" id="CLU_014793_8_5_9"/>
<dbReference type="Gene3D" id="1.20.120.1810">
    <property type="match status" value="1"/>
</dbReference>
<evidence type="ECO:0000256" key="3">
    <source>
        <dbReference type="ARBA" id="ARBA00023015"/>
    </source>
</evidence>